<dbReference type="PANTHER" id="PTHR36153:SF1">
    <property type="entry name" value="TYPE VI SECRETION SYSTEM COMPONENT TSSM1"/>
    <property type="match status" value="1"/>
</dbReference>
<feature type="domain" description="Type VI secretion system component TssM1 helical" evidence="5">
    <location>
        <begin position="1022"/>
        <end position="1121"/>
    </location>
</feature>
<keyword evidence="1" id="KW-1133">Transmembrane helix</keyword>
<dbReference type="InterPro" id="IPR048677">
    <property type="entry name" value="TssM1_hel"/>
</dbReference>
<keyword evidence="7" id="KW-1185">Reference proteome</keyword>
<evidence type="ECO:0000313" key="7">
    <source>
        <dbReference type="Proteomes" id="UP000242869"/>
    </source>
</evidence>
<reference evidence="7" key="1">
    <citation type="submission" date="2016-10" db="EMBL/GenBank/DDBJ databases">
        <authorList>
            <person name="Varghese N."/>
            <person name="Submissions S."/>
        </authorList>
    </citation>
    <scope>NUCLEOTIDE SEQUENCE [LARGE SCALE GENOMIC DNA]</scope>
    <source>
        <strain evidence="7">DSM 6150</strain>
    </source>
</reference>
<dbReference type="Pfam" id="PF21070">
    <property type="entry name" value="IcmF_helical"/>
    <property type="match status" value="1"/>
</dbReference>
<keyword evidence="1" id="KW-0472">Membrane</keyword>
<dbReference type="InterPro" id="IPR017731">
    <property type="entry name" value="TssM1-like"/>
</dbReference>
<dbReference type="InterPro" id="IPR025743">
    <property type="entry name" value="TssM1_N"/>
</dbReference>
<dbReference type="Proteomes" id="UP000242869">
    <property type="component" value="Unassembled WGS sequence"/>
</dbReference>
<evidence type="ECO:0000256" key="1">
    <source>
        <dbReference type="SAM" id="Phobius"/>
    </source>
</evidence>
<dbReference type="OrthoDB" id="9758229at2"/>
<organism evidence="6 7">
    <name type="scientific">Formivibrio citricus</name>
    <dbReference type="NCBI Taxonomy" id="83765"/>
    <lineage>
        <taxon>Bacteria</taxon>
        <taxon>Pseudomonadati</taxon>
        <taxon>Pseudomonadota</taxon>
        <taxon>Betaproteobacteria</taxon>
        <taxon>Neisseriales</taxon>
        <taxon>Chitinibacteraceae</taxon>
        <taxon>Formivibrio</taxon>
    </lineage>
</organism>
<dbReference type="InterPro" id="IPR010623">
    <property type="entry name" value="IcmF_C"/>
</dbReference>
<dbReference type="InterPro" id="IPR053156">
    <property type="entry name" value="T6SS_TssM-like"/>
</dbReference>
<dbReference type="EMBL" id="FOVE01000004">
    <property type="protein sequence ID" value="SFN16766.1"/>
    <property type="molecule type" value="Genomic_DNA"/>
</dbReference>
<feature type="domain" description="Type VI secretion system IcmF C-terminal" evidence="2">
    <location>
        <begin position="1127"/>
        <end position="1217"/>
    </location>
</feature>
<feature type="transmembrane region" description="Helical" evidence="1">
    <location>
        <begin position="7"/>
        <end position="27"/>
    </location>
</feature>
<accession>A0A1I4WUC2</accession>
<dbReference type="Pfam" id="PF14331">
    <property type="entry name" value="IcmF-related_N"/>
    <property type="match status" value="1"/>
</dbReference>
<dbReference type="NCBIfam" id="TIGR03348">
    <property type="entry name" value="VI_IcmF"/>
    <property type="match status" value="1"/>
</dbReference>
<dbReference type="InterPro" id="IPR027417">
    <property type="entry name" value="P-loop_NTPase"/>
</dbReference>
<dbReference type="STRING" id="83765.SAMN05660284_00715"/>
<evidence type="ECO:0000259" key="4">
    <source>
        <dbReference type="Pfam" id="PF14331"/>
    </source>
</evidence>
<dbReference type="PANTHER" id="PTHR36153">
    <property type="entry name" value="INNER MEMBRANE PROTEIN-RELATED"/>
    <property type="match status" value="1"/>
</dbReference>
<dbReference type="Pfam" id="PF06744">
    <property type="entry name" value="IcmF_C"/>
    <property type="match status" value="1"/>
</dbReference>
<evidence type="ECO:0000259" key="5">
    <source>
        <dbReference type="Pfam" id="PF21070"/>
    </source>
</evidence>
<dbReference type="RefSeq" id="WP_091191489.1">
    <property type="nucleotide sequence ID" value="NZ_FOVE01000004.1"/>
</dbReference>
<feature type="domain" description="IcmF-related" evidence="3">
    <location>
        <begin position="486"/>
        <end position="872"/>
    </location>
</feature>
<dbReference type="SUPFAM" id="SSF52540">
    <property type="entry name" value="P-loop containing nucleoside triphosphate hydrolases"/>
    <property type="match status" value="1"/>
</dbReference>
<feature type="transmembrane region" description="Helical" evidence="1">
    <location>
        <begin position="39"/>
        <end position="60"/>
    </location>
</feature>
<sequence length="1257" mass="139906">MKRWLCNAKLISAAGFLILVALIWLLGPWAGLKSIESRFAWIFAVMLLWVASLLVGQLLANKAGGLIKKMLQTQADDAVMNASADKRAEVTLLRQRLLGAIDTLKTSRLGKARGNAALYELPWYMIIGHPAAGKSSAILQSGLTFPFSGEGGIQGVGGTRNCDWFFSTEGVLLDTAGRYATQSEDRSEWVSFLKLLKRYRSKAPVNGILVAISLPELAQHNSESFTLYARQIRERIHEIEDNFGLQVPIYLILTKLDLLGGFCQFFEDDNNDALRNKVWGATFPSEQGQGFDATIATGQQFDCLYRGLVQIGEEKLAQYRGAESRPAYFAFPIEFHGLRDAVVKFVRLLHEEDPYHAKPLLRGFYFTSALQEGVPRIAAASRISSQFNLDRTGLKVPLGVASYGYFLRDLFREVIFHDQHLVCRQTKPAAGRLRLAGMLSGLSLLATIAGIWTWSYIGNQKLIAQVSHEYHQAQLQSKSAQIYKRLKALDKLQQRIEQLQAFKNNGHPWQIGLGLYQGGKLEANLRKEYFAGIREIMLTPVKQSLESTLMQLAKQRLIPAAKSPSAVKANDHDKKTAPVIPQQKPRMQRSVPGKRLPTIDVSVWHIPQRATASRQTNTIQAPDANQAIKLDQGYNALKTYLMLHEQNKMDEAHLADQLPRHWRNWLESNRGEYRQEEIMALAERLVAFYVNQIKAPDLPLIENNTQIVSGAREILRGSITQLSAEERAYGEIKARANAKFAPLTVARILNNQNMDIVAGSQMVAGAFTREALDSYIRGAIEDACKGEIKGEDWVLASSISGGLGRAGDIDKSRAQLLALYKAEYANEWKKFLQGVAIRDFTDLNSSVNAISKLADQNNSPTKQLLIRAAYETAWDNPSEVSRKIEHAKQSMLERTTEFLKGTDSLKNESGPEYGIVGAQFSGITNLVHGKGNGAPIDGYFAHLEKLKLKLAKLASSDATGEQLRATVQATLNGSNSELSETLNYVDGTLLSNSNQETREIVRPLLTRPLIQAYSAMLGPLENEINQAWQREVYGQWKTLSGKYPFSDTGMEAPMSDINKFIKPNDGTIDKFVSKYLNGLIVKKGDKFTPRTWANLGLHFNPAFLSSIERLSSISSVQLSESDNARLELQPVPTPGLSEILLEIDGQDMRYRNGPQPWQTFTWPGTGKQQGARLQVVAFNGESITVSNQQGRMGLVRLLSQAQARNLDSQTVQLSWKTPKTNSRDPEIISLNFRLVGGVNPLQISGLRRLSLPERVTL</sequence>
<evidence type="ECO:0000313" key="6">
    <source>
        <dbReference type="EMBL" id="SFN16766.1"/>
    </source>
</evidence>
<gene>
    <name evidence="6" type="ORF">SAMN05660284_00715</name>
</gene>
<dbReference type="AlphaFoldDB" id="A0A1I4WUC2"/>
<name>A0A1I4WUC2_9NEIS</name>
<evidence type="ECO:0000259" key="3">
    <source>
        <dbReference type="Pfam" id="PF06761"/>
    </source>
</evidence>
<dbReference type="Pfam" id="PF06761">
    <property type="entry name" value="IcmF-related"/>
    <property type="match status" value="1"/>
</dbReference>
<keyword evidence="1" id="KW-0812">Transmembrane</keyword>
<feature type="domain" description="Type VI secretion system component TssM1 N-terminal" evidence="4">
    <location>
        <begin position="183"/>
        <end position="438"/>
    </location>
</feature>
<protein>
    <submittedName>
        <fullName evidence="6">Type VI secretion system protein ImpL</fullName>
    </submittedName>
</protein>
<evidence type="ECO:0000259" key="2">
    <source>
        <dbReference type="Pfam" id="PF06744"/>
    </source>
</evidence>
<proteinExistence type="predicted"/>
<dbReference type="InterPro" id="IPR009612">
    <property type="entry name" value="IcmF-rel"/>
</dbReference>